<dbReference type="AlphaFoldDB" id="A0A2A9PEJ7"/>
<keyword evidence="2" id="KW-1185">Reference proteome</keyword>
<sequence length="83" mass="8908">MIPLTPLAPSGSSATPRAAKCIRSSENKIAYIPSRSLEVKKTLIRCAELEIASGRLIAVFPGLDKYPIFASRLHRKAVTIAGS</sequence>
<evidence type="ECO:0000313" key="2">
    <source>
        <dbReference type="Proteomes" id="UP000037136"/>
    </source>
</evidence>
<accession>A0A2A9PEJ7</accession>
<dbReference type="EMBL" id="LAZP02000200">
    <property type="protein sequence ID" value="PFH59421.1"/>
    <property type="molecule type" value="Genomic_DNA"/>
</dbReference>
<comment type="caution">
    <text evidence="1">The sequence shown here is derived from an EMBL/GenBank/DDBJ whole genome shotgun (WGS) entry which is preliminary data.</text>
</comment>
<gene>
    <name evidence="1" type="ORF">XA68_12398</name>
</gene>
<protein>
    <submittedName>
        <fullName evidence="1">Uncharacterized protein</fullName>
    </submittedName>
</protein>
<evidence type="ECO:0000313" key="1">
    <source>
        <dbReference type="EMBL" id="PFH59421.1"/>
    </source>
</evidence>
<organism evidence="1 2">
    <name type="scientific">Ophiocordyceps unilateralis</name>
    <name type="common">Zombie-ant fungus</name>
    <name type="synonym">Torrubia unilateralis</name>
    <dbReference type="NCBI Taxonomy" id="268505"/>
    <lineage>
        <taxon>Eukaryota</taxon>
        <taxon>Fungi</taxon>
        <taxon>Dikarya</taxon>
        <taxon>Ascomycota</taxon>
        <taxon>Pezizomycotina</taxon>
        <taxon>Sordariomycetes</taxon>
        <taxon>Hypocreomycetidae</taxon>
        <taxon>Hypocreales</taxon>
        <taxon>Ophiocordycipitaceae</taxon>
        <taxon>Ophiocordyceps</taxon>
    </lineage>
</organism>
<proteinExistence type="predicted"/>
<reference evidence="1 2" key="1">
    <citation type="journal article" date="2015" name="BMC Genomics">
        <title>Gene expression during zombie ant biting behavior reflects the complexity underlying fungal parasitic behavioral manipulation.</title>
        <authorList>
            <person name="de Bekker C."/>
            <person name="Ohm R.A."/>
            <person name="Loreto R.G."/>
            <person name="Sebastian A."/>
            <person name="Albert I."/>
            <person name="Merrow M."/>
            <person name="Brachmann A."/>
            <person name="Hughes D.P."/>
        </authorList>
    </citation>
    <scope>NUCLEOTIDE SEQUENCE [LARGE SCALE GENOMIC DNA]</scope>
    <source>
        <strain evidence="1 2">SC16a</strain>
    </source>
</reference>
<dbReference type="Proteomes" id="UP000037136">
    <property type="component" value="Unassembled WGS sequence"/>
</dbReference>
<reference evidence="1 2" key="2">
    <citation type="journal article" date="2017" name="Sci. Rep.">
        <title>Ant-infecting Ophiocordyceps genomes reveal a high diversity of potential behavioral manipulation genes and a possible major role for enterotoxins.</title>
        <authorList>
            <person name="de Bekker C."/>
            <person name="Ohm R.A."/>
            <person name="Evans H.C."/>
            <person name="Brachmann A."/>
            <person name="Hughes D.P."/>
        </authorList>
    </citation>
    <scope>NUCLEOTIDE SEQUENCE [LARGE SCALE GENOMIC DNA]</scope>
    <source>
        <strain evidence="1 2">SC16a</strain>
    </source>
</reference>
<name>A0A2A9PEJ7_OPHUN</name>